<evidence type="ECO:0000259" key="9">
    <source>
        <dbReference type="Pfam" id="PF01648"/>
    </source>
</evidence>
<sequence>MILGIGVDIIEIIRIKNAIERNSKFMKRVFTEKEIKYFEKINFRYESIAGRFAAKEAIVKALGTGFRNMKITDIEVINDKVGKPLVELKGGALEKIKDYKDIKIHLSISHNRDNAIAYSIIEGECI</sequence>
<proteinExistence type="inferred from homology"/>
<evidence type="ECO:0000256" key="7">
    <source>
        <dbReference type="ARBA" id="ARBA00023160"/>
    </source>
</evidence>
<dbReference type="InterPro" id="IPR004568">
    <property type="entry name" value="Ppantetheine-prot_Trfase_dom"/>
</dbReference>
<dbReference type="NCBIfam" id="NF000832">
    <property type="entry name" value="PRK00070.3-2"/>
    <property type="match status" value="1"/>
</dbReference>
<gene>
    <name evidence="8" type="primary">acpS</name>
    <name evidence="10" type="ORF">DP131_03800</name>
</gene>
<evidence type="ECO:0000256" key="1">
    <source>
        <dbReference type="ARBA" id="ARBA00022516"/>
    </source>
</evidence>
<comment type="similarity">
    <text evidence="8">Belongs to the P-Pant transferase superfamily. AcpS family.</text>
</comment>
<feature type="binding site" evidence="8">
    <location>
        <position position="8"/>
    </location>
    <ligand>
        <name>Mg(2+)</name>
        <dbReference type="ChEBI" id="CHEBI:18420"/>
    </ligand>
</feature>
<dbReference type="NCBIfam" id="TIGR00516">
    <property type="entry name" value="acpS"/>
    <property type="match status" value="1"/>
</dbReference>
<reference evidence="10 11" key="1">
    <citation type="submission" date="2018-06" db="EMBL/GenBank/DDBJ databases">
        <title>Genome conservation of Clostridium tetani.</title>
        <authorList>
            <person name="Bruggemann H."/>
            <person name="Popoff M.R."/>
        </authorList>
    </citation>
    <scope>NUCLEOTIDE SEQUENCE [LARGE SCALE GENOMIC DNA]</scope>
    <source>
        <strain evidence="10 11">63.05</strain>
    </source>
</reference>
<dbReference type="InterPro" id="IPR002582">
    <property type="entry name" value="ACPS"/>
</dbReference>
<dbReference type="InterPro" id="IPR008278">
    <property type="entry name" value="4-PPantetheinyl_Trfase_dom"/>
</dbReference>
<protein>
    <recommendedName>
        <fullName evidence="8">Holo-[acyl-carrier-protein] synthase</fullName>
        <shortName evidence="8">Holo-ACP synthase</shortName>
        <ecNumber evidence="8">2.7.8.7</ecNumber>
    </recommendedName>
    <alternativeName>
        <fullName evidence="8">4'-phosphopantetheinyl transferase AcpS</fullName>
    </alternativeName>
</protein>
<dbReference type="Proteomes" id="UP000290273">
    <property type="component" value="Unassembled WGS sequence"/>
</dbReference>
<evidence type="ECO:0000256" key="8">
    <source>
        <dbReference type="HAMAP-Rule" id="MF_00101"/>
    </source>
</evidence>
<evidence type="ECO:0000256" key="2">
    <source>
        <dbReference type="ARBA" id="ARBA00022679"/>
    </source>
</evidence>
<keyword evidence="3 8" id="KW-0479">Metal-binding</keyword>
<keyword evidence="1 8" id="KW-0444">Lipid biosynthesis</keyword>
<keyword evidence="4 8" id="KW-0276">Fatty acid metabolism</keyword>
<keyword evidence="6 8" id="KW-0443">Lipid metabolism</keyword>
<dbReference type="HAMAP" id="MF_00101">
    <property type="entry name" value="AcpS"/>
    <property type="match status" value="1"/>
</dbReference>
<organism evidence="10 11">
    <name type="scientific">Clostridium tetani</name>
    <dbReference type="NCBI Taxonomy" id="1513"/>
    <lineage>
        <taxon>Bacteria</taxon>
        <taxon>Bacillati</taxon>
        <taxon>Bacillota</taxon>
        <taxon>Clostridia</taxon>
        <taxon>Eubacteriales</taxon>
        <taxon>Clostridiaceae</taxon>
        <taxon>Clostridium</taxon>
    </lineage>
</organism>
<evidence type="ECO:0000256" key="6">
    <source>
        <dbReference type="ARBA" id="ARBA00023098"/>
    </source>
</evidence>
<dbReference type="InterPro" id="IPR037143">
    <property type="entry name" value="4-PPantetheinyl_Trfase_dom_sf"/>
</dbReference>
<comment type="subcellular location">
    <subcellularLocation>
        <location evidence="8">Cytoplasm</location>
    </subcellularLocation>
</comment>
<evidence type="ECO:0000313" key="10">
    <source>
        <dbReference type="EMBL" id="RXI57762.1"/>
    </source>
</evidence>
<name>A0ABY0ERE3_CLOTA</name>
<dbReference type="NCBIfam" id="TIGR00556">
    <property type="entry name" value="pantethn_trn"/>
    <property type="match status" value="1"/>
</dbReference>
<feature type="binding site" evidence="8">
    <location>
        <position position="56"/>
    </location>
    <ligand>
        <name>Mg(2+)</name>
        <dbReference type="ChEBI" id="CHEBI:18420"/>
    </ligand>
</feature>
<comment type="cofactor">
    <cofactor evidence="8">
        <name>Mg(2+)</name>
        <dbReference type="ChEBI" id="CHEBI:18420"/>
    </cofactor>
</comment>
<dbReference type="Gene3D" id="3.90.470.20">
    <property type="entry name" value="4'-phosphopantetheinyl transferase domain"/>
    <property type="match status" value="1"/>
</dbReference>
<keyword evidence="5 8" id="KW-0460">Magnesium</keyword>
<dbReference type="Pfam" id="PF01648">
    <property type="entry name" value="ACPS"/>
    <property type="match status" value="1"/>
</dbReference>
<evidence type="ECO:0000256" key="4">
    <source>
        <dbReference type="ARBA" id="ARBA00022832"/>
    </source>
</evidence>
<dbReference type="EC" id="2.7.8.7" evidence="8"/>
<evidence type="ECO:0000256" key="3">
    <source>
        <dbReference type="ARBA" id="ARBA00022723"/>
    </source>
</evidence>
<accession>A0ABY0ERE3</accession>
<evidence type="ECO:0000256" key="5">
    <source>
        <dbReference type="ARBA" id="ARBA00022842"/>
    </source>
</evidence>
<dbReference type="RefSeq" id="WP_023439521.1">
    <property type="nucleotide sequence ID" value="NZ_CASHSW010000029.1"/>
</dbReference>
<comment type="catalytic activity">
    <reaction evidence="8">
        <text>apo-[ACP] + CoA = holo-[ACP] + adenosine 3',5'-bisphosphate + H(+)</text>
        <dbReference type="Rhea" id="RHEA:12068"/>
        <dbReference type="Rhea" id="RHEA-COMP:9685"/>
        <dbReference type="Rhea" id="RHEA-COMP:9690"/>
        <dbReference type="ChEBI" id="CHEBI:15378"/>
        <dbReference type="ChEBI" id="CHEBI:29999"/>
        <dbReference type="ChEBI" id="CHEBI:57287"/>
        <dbReference type="ChEBI" id="CHEBI:58343"/>
        <dbReference type="ChEBI" id="CHEBI:64479"/>
        <dbReference type="EC" id="2.7.8.7"/>
    </reaction>
</comment>
<keyword evidence="8" id="KW-0963">Cytoplasm</keyword>
<comment type="function">
    <text evidence="8">Transfers the 4'-phosphopantetheine moiety from coenzyme A to a Ser of acyl-carrier-protein.</text>
</comment>
<keyword evidence="2 8" id="KW-0808">Transferase</keyword>
<dbReference type="SUPFAM" id="SSF56214">
    <property type="entry name" value="4'-phosphopantetheinyl transferase"/>
    <property type="match status" value="1"/>
</dbReference>
<evidence type="ECO:0000313" key="11">
    <source>
        <dbReference type="Proteomes" id="UP000290273"/>
    </source>
</evidence>
<dbReference type="EMBL" id="QMAU01000019">
    <property type="protein sequence ID" value="RXI57762.1"/>
    <property type="molecule type" value="Genomic_DNA"/>
</dbReference>
<comment type="caution">
    <text evidence="10">The sequence shown here is derived from an EMBL/GenBank/DDBJ whole genome shotgun (WGS) entry which is preliminary data.</text>
</comment>
<feature type="domain" description="4'-phosphopantetheinyl transferase" evidence="9">
    <location>
        <begin position="4"/>
        <end position="99"/>
    </location>
</feature>
<keyword evidence="7 8" id="KW-0275">Fatty acid biosynthesis</keyword>